<dbReference type="GeneID" id="6074802"/>
<dbReference type="HOGENOM" id="CLU_3087620_0_0_1"/>
<name>B0D5E6_LACBS</name>
<dbReference type="OrthoDB" id="937291at2759"/>
<dbReference type="GO" id="GO:0016740">
    <property type="term" value="F:transferase activity"/>
    <property type="evidence" value="ECO:0007669"/>
    <property type="project" value="UniProtKB-KW"/>
</dbReference>
<dbReference type="Proteomes" id="UP000001194">
    <property type="component" value="Unassembled WGS sequence"/>
</dbReference>
<accession>B0D5E6</accession>
<keyword evidence="2" id="KW-1185">Reference proteome</keyword>
<keyword evidence="1" id="KW-0808">Transferase</keyword>
<evidence type="ECO:0000313" key="1">
    <source>
        <dbReference type="EMBL" id="EDR10008.1"/>
    </source>
</evidence>
<proteinExistence type="predicted"/>
<dbReference type="RefSeq" id="XP_001879393.1">
    <property type="nucleotide sequence ID" value="XM_001879358.1"/>
</dbReference>
<organism evidence="2">
    <name type="scientific">Laccaria bicolor (strain S238N-H82 / ATCC MYA-4686)</name>
    <name type="common">Bicoloured deceiver</name>
    <name type="synonym">Laccaria laccata var. bicolor</name>
    <dbReference type="NCBI Taxonomy" id="486041"/>
    <lineage>
        <taxon>Eukaryota</taxon>
        <taxon>Fungi</taxon>
        <taxon>Dikarya</taxon>
        <taxon>Basidiomycota</taxon>
        <taxon>Agaricomycotina</taxon>
        <taxon>Agaricomycetes</taxon>
        <taxon>Agaricomycetidae</taxon>
        <taxon>Agaricales</taxon>
        <taxon>Agaricineae</taxon>
        <taxon>Hydnangiaceae</taxon>
        <taxon>Laccaria</taxon>
    </lineage>
</organism>
<sequence length="52" mass="5688">MRLPPSDQLLNALMANSWITLQLSTCGGFEVKVSDTRGKQLLLPGKEVTNSK</sequence>
<evidence type="ECO:0000313" key="2">
    <source>
        <dbReference type="Proteomes" id="UP000001194"/>
    </source>
</evidence>
<dbReference type="InParanoid" id="B0D5E6"/>
<dbReference type="KEGG" id="lbc:LACBIDRAFT_317861"/>
<gene>
    <name evidence="1" type="ORF">LACBIDRAFT_317861</name>
</gene>
<protein>
    <submittedName>
        <fullName evidence="1">Glycosyltransferase family 4 protein</fullName>
    </submittedName>
</protein>
<reference evidence="1 2" key="1">
    <citation type="journal article" date="2008" name="Nature">
        <title>The genome of Laccaria bicolor provides insights into mycorrhizal symbiosis.</title>
        <authorList>
            <person name="Martin F."/>
            <person name="Aerts A."/>
            <person name="Ahren D."/>
            <person name="Brun A."/>
            <person name="Danchin E.G.J."/>
            <person name="Duchaussoy F."/>
            <person name="Gibon J."/>
            <person name="Kohler A."/>
            <person name="Lindquist E."/>
            <person name="Pereda V."/>
            <person name="Salamov A."/>
            <person name="Shapiro H.J."/>
            <person name="Wuyts J."/>
            <person name="Blaudez D."/>
            <person name="Buee M."/>
            <person name="Brokstein P."/>
            <person name="Canbaeck B."/>
            <person name="Cohen D."/>
            <person name="Courty P.E."/>
            <person name="Coutinho P.M."/>
            <person name="Delaruelle C."/>
            <person name="Detter J.C."/>
            <person name="Deveau A."/>
            <person name="DiFazio S."/>
            <person name="Duplessis S."/>
            <person name="Fraissinet-Tachet L."/>
            <person name="Lucic E."/>
            <person name="Frey-Klett P."/>
            <person name="Fourrey C."/>
            <person name="Feussner I."/>
            <person name="Gay G."/>
            <person name="Grimwood J."/>
            <person name="Hoegger P.J."/>
            <person name="Jain P."/>
            <person name="Kilaru S."/>
            <person name="Labbe J."/>
            <person name="Lin Y.C."/>
            <person name="Legue V."/>
            <person name="Le Tacon F."/>
            <person name="Marmeisse R."/>
            <person name="Melayah D."/>
            <person name="Montanini B."/>
            <person name="Muratet M."/>
            <person name="Nehls U."/>
            <person name="Niculita-Hirzel H."/>
            <person name="Oudot-Le Secq M.P."/>
            <person name="Peter M."/>
            <person name="Quesneville H."/>
            <person name="Rajashekar B."/>
            <person name="Reich M."/>
            <person name="Rouhier N."/>
            <person name="Schmutz J."/>
            <person name="Yin T."/>
            <person name="Chalot M."/>
            <person name="Henrissat B."/>
            <person name="Kuees U."/>
            <person name="Lucas S."/>
            <person name="Van de Peer Y."/>
            <person name="Podila G.K."/>
            <person name="Polle A."/>
            <person name="Pukkila P.J."/>
            <person name="Richardson P.M."/>
            <person name="Rouze P."/>
            <person name="Sanders I.R."/>
            <person name="Stajich J.E."/>
            <person name="Tunlid A."/>
            <person name="Tuskan G."/>
            <person name="Grigoriev I.V."/>
        </authorList>
    </citation>
    <scope>NUCLEOTIDE SEQUENCE [LARGE SCALE GENOMIC DNA]</scope>
    <source>
        <strain evidence="2">S238N-H82 / ATCC MYA-4686</strain>
    </source>
</reference>
<dbReference type="EMBL" id="DS547098">
    <property type="protein sequence ID" value="EDR10008.1"/>
    <property type="molecule type" value="Genomic_DNA"/>
</dbReference>
<dbReference type="AlphaFoldDB" id="B0D5E6"/>